<dbReference type="EMBL" id="KV407456">
    <property type="protein sequence ID" value="KZF23987.1"/>
    <property type="molecule type" value="Genomic_DNA"/>
</dbReference>
<dbReference type="Proteomes" id="UP000076632">
    <property type="component" value="Unassembled WGS sequence"/>
</dbReference>
<dbReference type="InParanoid" id="A0A161TDN5"/>
<gene>
    <name evidence="1" type="ORF">L228DRAFT_86259</name>
</gene>
<dbReference type="GeneID" id="28902060"/>
<evidence type="ECO:0000313" key="2">
    <source>
        <dbReference type="Proteomes" id="UP000076632"/>
    </source>
</evidence>
<sequence length="82" mass="9356">MIALAEECGRRRDPSYALPSTGQELATHGEAFLCCITQRGFLWCLVQVYLHFGFSVLRREGPGRRRILESSDLCCFHCPYLC</sequence>
<reference evidence="1 2" key="1">
    <citation type="journal article" date="2016" name="Fungal Biol.">
        <title>The genome of Xylona heveae provides a window into fungal endophytism.</title>
        <authorList>
            <person name="Gazis R."/>
            <person name="Kuo A."/>
            <person name="Riley R."/>
            <person name="LaButti K."/>
            <person name="Lipzen A."/>
            <person name="Lin J."/>
            <person name="Amirebrahimi M."/>
            <person name="Hesse C.N."/>
            <person name="Spatafora J.W."/>
            <person name="Henrissat B."/>
            <person name="Hainaut M."/>
            <person name="Grigoriev I.V."/>
            <person name="Hibbett D.S."/>
        </authorList>
    </citation>
    <scope>NUCLEOTIDE SEQUENCE [LARGE SCALE GENOMIC DNA]</scope>
    <source>
        <strain evidence="1 2">TC161</strain>
    </source>
</reference>
<dbReference type="AlphaFoldDB" id="A0A161TDN5"/>
<keyword evidence="2" id="KW-1185">Reference proteome</keyword>
<evidence type="ECO:0000313" key="1">
    <source>
        <dbReference type="EMBL" id="KZF23987.1"/>
    </source>
</evidence>
<protein>
    <submittedName>
        <fullName evidence="1">Uncharacterized protein</fullName>
    </submittedName>
</protein>
<name>A0A161TDN5_XYLHT</name>
<organism evidence="1 2">
    <name type="scientific">Xylona heveae (strain CBS 132557 / TC161)</name>
    <dbReference type="NCBI Taxonomy" id="1328760"/>
    <lineage>
        <taxon>Eukaryota</taxon>
        <taxon>Fungi</taxon>
        <taxon>Dikarya</taxon>
        <taxon>Ascomycota</taxon>
        <taxon>Pezizomycotina</taxon>
        <taxon>Xylonomycetes</taxon>
        <taxon>Xylonales</taxon>
        <taxon>Xylonaceae</taxon>
        <taxon>Xylona</taxon>
    </lineage>
</organism>
<proteinExistence type="predicted"/>
<accession>A0A161TDN5</accession>
<dbReference type="RefSeq" id="XP_018189542.1">
    <property type="nucleotide sequence ID" value="XM_018336923.1"/>
</dbReference>